<dbReference type="OrthoDB" id="413460at2759"/>
<dbReference type="Gene3D" id="3.40.50.300">
    <property type="entry name" value="P-loop containing nucleotide triphosphate hydrolases"/>
    <property type="match status" value="1"/>
</dbReference>
<dbReference type="GeneID" id="108083706"/>
<keyword evidence="3" id="KW-1185">Reference proteome</keyword>
<evidence type="ECO:0000313" key="3">
    <source>
        <dbReference type="Proteomes" id="UP001652661"/>
    </source>
</evidence>
<protein>
    <recommendedName>
        <fullName evidence="2">5'-3' DNA helicase ZGRF1-like N-terminal domain-containing protein</fullName>
    </recommendedName>
</protein>
<feature type="compositionally biased region" description="Basic and acidic residues" evidence="1">
    <location>
        <begin position="202"/>
        <end position="212"/>
    </location>
</feature>
<dbReference type="Gene3D" id="1.20.120.850">
    <property type="entry name" value="SWI2/SNF2 ATPases, N-terminal domain"/>
    <property type="match status" value="1"/>
</dbReference>
<feature type="compositionally biased region" description="Polar residues" evidence="1">
    <location>
        <begin position="34"/>
        <end position="45"/>
    </location>
</feature>
<feature type="domain" description="5'-3' DNA helicase ZGRF1-like N-terminal" evidence="2">
    <location>
        <begin position="68"/>
        <end position="139"/>
    </location>
</feature>
<evidence type="ECO:0000313" key="4">
    <source>
        <dbReference type="RefSeq" id="XP_017035092.1"/>
    </source>
</evidence>
<organism evidence="3 4">
    <name type="scientific">Drosophila kikkawai</name>
    <name type="common">Fruit fly</name>
    <dbReference type="NCBI Taxonomy" id="30033"/>
    <lineage>
        <taxon>Eukaryota</taxon>
        <taxon>Metazoa</taxon>
        <taxon>Ecdysozoa</taxon>
        <taxon>Arthropoda</taxon>
        <taxon>Hexapoda</taxon>
        <taxon>Insecta</taxon>
        <taxon>Pterygota</taxon>
        <taxon>Neoptera</taxon>
        <taxon>Endopterygota</taxon>
        <taxon>Diptera</taxon>
        <taxon>Brachycera</taxon>
        <taxon>Muscomorpha</taxon>
        <taxon>Ephydroidea</taxon>
        <taxon>Drosophilidae</taxon>
        <taxon>Drosophila</taxon>
        <taxon>Sophophora</taxon>
    </lineage>
</organism>
<reference evidence="4" key="1">
    <citation type="submission" date="2025-08" db="UniProtKB">
        <authorList>
            <consortium name="RefSeq"/>
        </authorList>
    </citation>
    <scope>IDENTIFICATION</scope>
    <source>
        <strain evidence="4">14028-0561.14</strain>
        <tissue evidence="4">Whole fly</tissue>
    </source>
</reference>
<name>A0A6P4J157_DROKI</name>
<feature type="region of interest" description="Disordered" evidence="1">
    <location>
        <begin position="1"/>
        <end position="45"/>
    </location>
</feature>
<dbReference type="AlphaFoldDB" id="A0A6P4J157"/>
<dbReference type="RefSeq" id="XP_017035092.1">
    <property type="nucleotide sequence ID" value="XM_017179603.3"/>
</dbReference>
<dbReference type="Proteomes" id="UP001652661">
    <property type="component" value="Chromosome 3R"/>
</dbReference>
<dbReference type="InterPro" id="IPR027417">
    <property type="entry name" value="P-loop_NTPase"/>
</dbReference>
<evidence type="ECO:0000259" key="2">
    <source>
        <dbReference type="Pfam" id="PF10382"/>
    </source>
</evidence>
<sequence>MRRSKAPSMRLAAKQEAENRPSSQELQEEPPCSWPSNSPQIEWGSSKSYEGLRELKPGENPLKDSRIYHVLWRNQTTKKHKTWTGNGTLVVTGSKMTLKDDSGMVVDSATCFKPRQIKENDQLQIGSRDVEVQEEFKTFEECAAHRRLEIANWCQKIDTQNGHVDDSVPPSVFNLAFRSHVLKKRMRPESPTELQGDFKTIEEGPAQRKREMASWSQDTNNSLPPPYRRIHPESSSQAVNPTDPASFTQIEYLCLLAPAELQEKTLNFLAEHSHGQEQSIVLDMVHEVCDHPVLLKTRDNQPDSWELMQLLKPRLPPWTEMGLYDSAKFEFVHLMLDDLVVERGEQCCIVANSQDCLRLVKGYCQNWDIEHVQLDDEDQVSSFNQEGKAGSPKVALALTSQLPAIRSLRCKYLIIYNHNARQATNHFLAAGTKIYTLVTAGGCPEEQEFYRSLGLRTGDATQALQSYRQDLKIPTDWTLMEPPYTKEFLQDACISDSLESLQRVYLTQNKTFRQ</sequence>
<accession>A0A6P4J157</accession>
<feature type="region of interest" description="Disordered" evidence="1">
    <location>
        <begin position="202"/>
        <end position="222"/>
    </location>
</feature>
<dbReference type="InterPro" id="IPR018838">
    <property type="entry name" value="ZGRF1-like_N"/>
</dbReference>
<proteinExistence type="predicted"/>
<gene>
    <name evidence="4" type="primary">LOC108083706</name>
</gene>
<dbReference type="Pfam" id="PF10382">
    <property type="entry name" value="ZGRF1-like_N"/>
    <property type="match status" value="1"/>
</dbReference>
<evidence type="ECO:0000256" key="1">
    <source>
        <dbReference type="SAM" id="MobiDB-lite"/>
    </source>
</evidence>